<evidence type="ECO:0000256" key="1">
    <source>
        <dbReference type="SAM" id="MobiDB-lite"/>
    </source>
</evidence>
<evidence type="ECO:0000313" key="3">
    <source>
        <dbReference type="Proteomes" id="UP000770661"/>
    </source>
</evidence>
<evidence type="ECO:0000313" key="2">
    <source>
        <dbReference type="EMBL" id="KAG0697540.1"/>
    </source>
</evidence>
<dbReference type="AlphaFoldDB" id="A0A8J8WMW9"/>
<dbReference type="EMBL" id="JACEEZ010025780">
    <property type="protein sequence ID" value="KAG0697540.1"/>
    <property type="molecule type" value="Genomic_DNA"/>
</dbReference>
<dbReference type="Proteomes" id="UP000770661">
    <property type="component" value="Unassembled WGS sequence"/>
</dbReference>
<protein>
    <submittedName>
        <fullName evidence="2">Uncharacterized protein</fullName>
    </submittedName>
</protein>
<gene>
    <name evidence="2" type="ORF">GWK47_026293</name>
</gene>
<sequence length="327" mass="34657">MFVGEEKKGATSGRDGRGDILLLPHAPGPGPGGAAARHAQRVLAGRPPSTSVEGGRILAHPPPREPPKLRLLPHLAARLKKPRNGAFRDCSGAWEPSNPPRVFWVHPRGVGTADSPLPAGSGPKTAPQFTVFPDLEKAVLSGPSSRPFFAILAGRGSRGKLPRPAGTKPPAPSGRGKFPGAPNHATRKWRTGPPGRHPQPVPFQPAEGGAGSPCPFPGWHRPAPAFADDPGPRWHRAGGQALQDPSALPKPHHRQRGGVGLKTRGREIPGALGYQKGPQTPLSAARPRETGPAGRPYLYPGVWARQAAAFRRSLKYLRERTQGPART</sequence>
<feature type="compositionally biased region" description="Basic and acidic residues" evidence="1">
    <location>
        <begin position="1"/>
        <end position="18"/>
    </location>
</feature>
<feature type="region of interest" description="Disordered" evidence="1">
    <location>
        <begin position="154"/>
        <end position="298"/>
    </location>
</feature>
<reference evidence="2" key="1">
    <citation type="submission" date="2020-07" db="EMBL/GenBank/DDBJ databases">
        <title>The High-quality genome of the commercially important snow crab, Chionoecetes opilio.</title>
        <authorList>
            <person name="Jeong J.-H."/>
            <person name="Ryu S."/>
        </authorList>
    </citation>
    <scope>NUCLEOTIDE SEQUENCE</scope>
    <source>
        <strain evidence="2">MADBK_172401_WGS</strain>
        <tissue evidence="2">Digestive gland</tissue>
    </source>
</reference>
<feature type="region of interest" description="Disordered" evidence="1">
    <location>
        <begin position="1"/>
        <end position="69"/>
    </location>
</feature>
<comment type="caution">
    <text evidence="2">The sequence shown here is derived from an EMBL/GenBank/DDBJ whole genome shotgun (WGS) entry which is preliminary data.</text>
</comment>
<keyword evidence="3" id="KW-1185">Reference proteome</keyword>
<proteinExistence type="predicted"/>
<accession>A0A8J8WMW9</accession>
<name>A0A8J8WMW9_CHIOP</name>
<organism evidence="2 3">
    <name type="scientific">Chionoecetes opilio</name>
    <name type="common">Atlantic snow crab</name>
    <name type="synonym">Cancer opilio</name>
    <dbReference type="NCBI Taxonomy" id="41210"/>
    <lineage>
        <taxon>Eukaryota</taxon>
        <taxon>Metazoa</taxon>
        <taxon>Ecdysozoa</taxon>
        <taxon>Arthropoda</taxon>
        <taxon>Crustacea</taxon>
        <taxon>Multicrustacea</taxon>
        <taxon>Malacostraca</taxon>
        <taxon>Eumalacostraca</taxon>
        <taxon>Eucarida</taxon>
        <taxon>Decapoda</taxon>
        <taxon>Pleocyemata</taxon>
        <taxon>Brachyura</taxon>
        <taxon>Eubrachyura</taxon>
        <taxon>Majoidea</taxon>
        <taxon>Majidae</taxon>
        <taxon>Chionoecetes</taxon>
    </lineage>
</organism>